<reference evidence="2" key="1">
    <citation type="submission" date="2016-01" db="EMBL/GenBank/DDBJ databases">
        <authorList>
            <person name="Peeters C."/>
        </authorList>
    </citation>
    <scope>NUCLEOTIDE SEQUENCE [LARGE SCALE GENOMIC DNA]</scope>
    <source>
        <strain evidence="2">LMG 29318</strain>
    </source>
</reference>
<proteinExistence type="predicted"/>
<keyword evidence="1" id="KW-1133">Transmembrane helix</keyword>
<feature type="transmembrane region" description="Helical" evidence="1">
    <location>
        <begin position="136"/>
        <end position="157"/>
    </location>
</feature>
<gene>
    <name evidence="2" type="ORF">AWB75_06680</name>
</gene>
<comment type="caution">
    <text evidence="2">The sequence shown here is derived from an EMBL/GenBank/DDBJ whole genome shotgun (WGS) entry which is preliminary data.</text>
</comment>
<keyword evidence="3" id="KW-1185">Reference proteome</keyword>
<feature type="transmembrane region" description="Helical" evidence="1">
    <location>
        <begin position="32"/>
        <end position="49"/>
    </location>
</feature>
<dbReference type="Proteomes" id="UP000054870">
    <property type="component" value="Unassembled WGS sequence"/>
</dbReference>
<keyword evidence="1" id="KW-0472">Membrane</keyword>
<name>A0A158DI44_9BURK</name>
<dbReference type="RefSeq" id="WP_061128292.1">
    <property type="nucleotide sequence ID" value="NZ_FCOF02000065.1"/>
</dbReference>
<dbReference type="EMBL" id="FCOF02000065">
    <property type="protein sequence ID" value="SAK93477.1"/>
    <property type="molecule type" value="Genomic_DNA"/>
</dbReference>
<protein>
    <submittedName>
        <fullName evidence="2">Uncharacterized protein</fullName>
    </submittedName>
</protein>
<evidence type="ECO:0000313" key="3">
    <source>
        <dbReference type="Proteomes" id="UP000054870"/>
    </source>
</evidence>
<organism evidence="2 3">
    <name type="scientific">Caballeronia catudaia</name>
    <dbReference type="NCBI Taxonomy" id="1777136"/>
    <lineage>
        <taxon>Bacteria</taxon>
        <taxon>Pseudomonadati</taxon>
        <taxon>Pseudomonadota</taxon>
        <taxon>Betaproteobacteria</taxon>
        <taxon>Burkholderiales</taxon>
        <taxon>Burkholderiaceae</taxon>
        <taxon>Caballeronia</taxon>
    </lineage>
</organism>
<dbReference type="AlphaFoldDB" id="A0A158DI44"/>
<keyword evidence="1" id="KW-0812">Transmembrane</keyword>
<accession>A0A158DI44</accession>
<evidence type="ECO:0000313" key="2">
    <source>
        <dbReference type="EMBL" id="SAK93477.1"/>
    </source>
</evidence>
<feature type="transmembrane region" description="Helical" evidence="1">
    <location>
        <begin position="55"/>
        <end position="74"/>
    </location>
</feature>
<sequence length="183" mass="20428">MWTADHKKEFIKSAFEQVHLNSRGVRDRMHANVRYAVTLFVVVSGFFLVKTKTLSPELAVSAGIGVVVFALLYIRVLMAQFRTLETLHVIQANLEKAMLFHAEGTYFSDLEILFPQERASAKRLADLSYYSKTKSAYILVVCGSAMFSLVVIVVASVDQTILDGVFAPFGAWIEGLHHGWLGN</sequence>
<evidence type="ECO:0000256" key="1">
    <source>
        <dbReference type="SAM" id="Phobius"/>
    </source>
</evidence>